<dbReference type="EMBL" id="JBHULC010000011">
    <property type="protein sequence ID" value="MFD2521563.1"/>
    <property type="molecule type" value="Genomic_DNA"/>
</dbReference>
<dbReference type="Pfam" id="PF21189">
    <property type="entry name" value="PHA02142"/>
    <property type="match status" value="1"/>
</dbReference>
<dbReference type="Pfam" id="PF09414">
    <property type="entry name" value="RNA_ligase"/>
    <property type="match status" value="1"/>
</dbReference>
<dbReference type="InterPro" id="IPR021122">
    <property type="entry name" value="RNA_ligase_dom_REL/Rnl2"/>
</dbReference>
<organism evidence="2 3">
    <name type="scientific">Emticicia soli</name>
    <dbReference type="NCBI Taxonomy" id="2027878"/>
    <lineage>
        <taxon>Bacteria</taxon>
        <taxon>Pseudomonadati</taxon>
        <taxon>Bacteroidota</taxon>
        <taxon>Cytophagia</taxon>
        <taxon>Cytophagales</taxon>
        <taxon>Leadbetterellaceae</taxon>
        <taxon>Emticicia</taxon>
    </lineage>
</organism>
<accession>A0ABW5J7N1</accession>
<evidence type="ECO:0000313" key="3">
    <source>
        <dbReference type="Proteomes" id="UP001597510"/>
    </source>
</evidence>
<dbReference type="GO" id="GO:0003972">
    <property type="term" value="F:RNA ligase (ATP) activity"/>
    <property type="evidence" value="ECO:0007669"/>
    <property type="project" value="UniProtKB-EC"/>
</dbReference>
<protein>
    <submittedName>
        <fullName evidence="2">RNA ligase (ATP)</fullName>
        <ecNumber evidence="2">6.5.1.3</ecNumber>
    </submittedName>
</protein>
<sequence length="341" mass="38641">MRKLASIQKIIGLEPIEGADNIMKAKVLGWELVIKKGEYAVGDFCIYCEIDSVLPNKPEFEFLKSKNFRIRTIRLRGQISQGICFPLSMLPEGFVIEEGADCTDALEITKYEPPFDPGSARLAGNVKGRFPSFIPKTDETRVQILQNVLTKYKGEACFVTEKLDGSSATYYIKDGVFGVCSRNLEIEEDNENTFWKVAKAHNIEEKLRTLGGNYALQGELVGEGVQYNKMKLKGNTVFFFNLFKIDTFEYVSYADFVSIMQQLDLQTVPVLNDNFNLPDSITELVEMAKIKSRIQAEVWAEGIVIRLLNEKFDKHILRDIGGHGRISFKAINPEFLLKYGE</sequence>
<dbReference type="RefSeq" id="WP_340235750.1">
    <property type="nucleotide sequence ID" value="NZ_JBBEWC010000005.1"/>
</dbReference>
<evidence type="ECO:0000313" key="2">
    <source>
        <dbReference type="EMBL" id="MFD2521563.1"/>
    </source>
</evidence>
<dbReference type="Proteomes" id="UP001597510">
    <property type="component" value="Unassembled WGS sequence"/>
</dbReference>
<keyword evidence="3" id="KW-1185">Reference proteome</keyword>
<dbReference type="Gene3D" id="3.30.470.30">
    <property type="entry name" value="DNA ligase/mRNA capping enzyme"/>
    <property type="match status" value="1"/>
</dbReference>
<keyword evidence="2" id="KW-0436">Ligase</keyword>
<dbReference type="InterPro" id="IPR012646">
    <property type="entry name" value="RNA_ligase_DRB0094"/>
</dbReference>
<evidence type="ECO:0000259" key="1">
    <source>
        <dbReference type="Pfam" id="PF09414"/>
    </source>
</evidence>
<dbReference type="NCBIfam" id="TIGR02306">
    <property type="entry name" value="RNA_lig_DRB0094"/>
    <property type="match status" value="1"/>
</dbReference>
<reference evidence="3" key="1">
    <citation type="journal article" date="2019" name="Int. J. Syst. Evol. Microbiol.">
        <title>The Global Catalogue of Microorganisms (GCM) 10K type strain sequencing project: providing services to taxonomists for standard genome sequencing and annotation.</title>
        <authorList>
            <consortium name="The Broad Institute Genomics Platform"/>
            <consortium name="The Broad Institute Genome Sequencing Center for Infectious Disease"/>
            <person name="Wu L."/>
            <person name="Ma J."/>
        </authorList>
    </citation>
    <scope>NUCLEOTIDE SEQUENCE [LARGE SCALE GENOMIC DNA]</scope>
    <source>
        <strain evidence="3">KCTC 52344</strain>
    </source>
</reference>
<comment type="caution">
    <text evidence="2">The sequence shown here is derived from an EMBL/GenBank/DDBJ whole genome shotgun (WGS) entry which is preliminary data.</text>
</comment>
<dbReference type="SUPFAM" id="SSF56091">
    <property type="entry name" value="DNA ligase/mRNA capping enzyme, catalytic domain"/>
    <property type="match status" value="1"/>
</dbReference>
<proteinExistence type="predicted"/>
<dbReference type="EC" id="6.5.1.3" evidence="2"/>
<gene>
    <name evidence="2" type="ORF">ACFSR2_11745</name>
</gene>
<feature type="domain" description="RNA ligase" evidence="1">
    <location>
        <begin position="157"/>
        <end position="313"/>
    </location>
</feature>
<name>A0ABW5J7N1_9BACT</name>